<comment type="caution">
    <text evidence="12">The sequence shown here is derived from an EMBL/GenBank/DDBJ whole genome shotgun (WGS) entry which is preliminary data.</text>
</comment>
<feature type="coiled-coil region" evidence="11">
    <location>
        <begin position="31"/>
        <end position="98"/>
    </location>
</feature>
<dbReference type="InterPro" id="IPR000435">
    <property type="entry name" value="Tektins"/>
</dbReference>
<dbReference type="PANTHER" id="PTHR19960:SF25">
    <property type="entry name" value="TEKTIN-1"/>
    <property type="match status" value="1"/>
</dbReference>
<dbReference type="EMBL" id="VYZN01000048">
    <property type="protein sequence ID" value="KAE9528729.1"/>
    <property type="molecule type" value="Genomic_DNA"/>
</dbReference>
<dbReference type="GO" id="GO:0005634">
    <property type="term" value="C:nucleus"/>
    <property type="evidence" value="ECO:0007669"/>
    <property type="project" value="TreeGrafter"/>
</dbReference>
<evidence type="ECO:0000256" key="10">
    <source>
        <dbReference type="RuleBase" id="RU367040"/>
    </source>
</evidence>
<evidence type="ECO:0000313" key="12">
    <source>
        <dbReference type="EMBL" id="KAE9528729.1"/>
    </source>
</evidence>
<keyword evidence="7" id="KW-0206">Cytoskeleton</keyword>
<organism evidence="12 13">
    <name type="scientific">Aphis glycines</name>
    <name type="common">Soybean aphid</name>
    <dbReference type="NCBI Taxonomy" id="307491"/>
    <lineage>
        <taxon>Eukaryota</taxon>
        <taxon>Metazoa</taxon>
        <taxon>Ecdysozoa</taxon>
        <taxon>Arthropoda</taxon>
        <taxon>Hexapoda</taxon>
        <taxon>Insecta</taxon>
        <taxon>Pterygota</taxon>
        <taxon>Neoptera</taxon>
        <taxon>Paraneoptera</taxon>
        <taxon>Hemiptera</taxon>
        <taxon>Sternorrhyncha</taxon>
        <taxon>Aphidomorpha</taxon>
        <taxon>Aphidoidea</taxon>
        <taxon>Aphididae</taxon>
        <taxon>Aphidini</taxon>
        <taxon>Aphis</taxon>
        <taxon>Aphis</taxon>
    </lineage>
</organism>
<dbReference type="GO" id="GO:0060294">
    <property type="term" value="P:cilium movement involved in cell motility"/>
    <property type="evidence" value="ECO:0007669"/>
    <property type="project" value="UniProtKB-UniRule"/>
</dbReference>
<evidence type="ECO:0000256" key="2">
    <source>
        <dbReference type="ARBA" id="ARBA00007209"/>
    </source>
</evidence>
<evidence type="ECO:0000256" key="1">
    <source>
        <dbReference type="ARBA" id="ARBA00004611"/>
    </source>
</evidence>
<evidence type="ECO:0000256" key="7">
    <source>
        <dbReference type="ARBA" id="ARBA00023212"/>
    </source>
</evidence>
<dbReference type="Proteomes" id="UP000475862">
    <property type="component" value="Unassembled WGS sequence"/>
</dbReference>
<comment type="function">
    <text evidence="9">Microtubule inner protein (MIP) part of the dynein-decorated doublet microtubules (DMTs) in cilia and flagellar axoneme. Forms filamentous polymers in the walls of ciliary and flagellar microtubules.</text>
</comment>
<dbReference type="GO" id="GO:0005930">
    <property type="term" value="C:axoneme"/>
    <property type="evidence" value="ECO:0007669"/>
    <property type="project" value="UniProtKB-SubCell"/>
</dbReference>
<evidence type="ECO:0000256" key="5">
    <source>
        <dbReference type="ARBA" id="ARBA00023054"/>
    </source>
</evidence>
<proteinExistence type="inferred from homology"/>
<evidence type="ECO:0000256" key="11">
    <source>
        <dbReference type="SAM" id="Coils"/>
    </source>
</evidence>
<evidence type="ECO:0000256" key="4">
    <source>
        <dbReference type="ARBA" id="ARBA00022846"/>
    </source>
</evidence>
<sequence>MNCKNDSKDKYNNYHTPAEWRYSSELEIMASEEQQELAQRLELEANRLVDQAKDAVGKNKLEIDHQSKVKVKDIEYKCKELENQKNGLNEEIRLLLGYQTRIENAKKRLVGDALDAIAECLRLRNCRQGIDLVFDDVERQLLQERELIKVVNSRLEDLVEKVKVQIRKLREFVFSLAEDLHCKENTLKIEEYNEKLNEKSIELSVLNDKSIIKPAEISFTKWDQFTTDIILAASKVLIDGRPIRAYFDKTLTKIINDLVSQSNEVEQAFKSRVDEYVAVIEKLSKQRDETVKHAEEVQGTIEKLTNAVDDKEAYIALVHTRLLNRTHREGIELCRDELEVKLNEEMTELEHNVRSLQKMIVDTVVCQRRLKQSSARIDVQLAYKRNTLRIDGELCAEQRKRINYRSF</sequence>
<feature type="coiled-coil region" evidence="11">
    <location>
        <begin position="182"/>
        <end position="209"/>
    </location>
</feature>
<evidence type="ECO:0000256" key="9">
    <source>
        <dbReference type="ARBA" id="ARBA00045224"/>
    </source>
</evidence>
<accession>A0A6G0TA22</accession>
<dbReference type="PANTHER" id="PTHR19960">
    <property type="entry name" value="TEKTIN"/>
    <property type="match status" value="1"/>
</dbReference>
<evidence type="ECO:0000313" key="13">
    <source>
        <dbReference type="Proteomes" id="UP000475862"/>
    </source>
</evidence>
<dbReference type="AlphaFoldDB" id="A0A6G0TA22"/>
<keyword evidence="5 11" id="KW-0175">Coiled coil</keyword>
<name>A0A6G0TA22_APHGL</name>
<dbReference type="GO" id="GO:0015630">
    <property type="term" value="C:microtubule cytoskeleton"/>
    <property type="evidence" value="ECO:0007669"/>
    <property type="project" value="UniProtKB-UniRule"/>
</dbReference>
<dbReference type="OrthoDB" id="10054259at2759"/>
<keyword evidence="6 10" id="KW-0969">Cilium</keyword>
<keyword evidence="4 10" id="KW-0282">Flagellum</keyword>
<gene>
    <name evidence="12" type="ORF">AGLY_012304</name>
</gene>
<keyword evidence="3" id="KW-0963">Cytoplasm</keyword>
<keyword evidence="13" id="KW-1185">Reference proteome</keyword>
<dbReference type="PRINTS" id="PR00511">
    <property type="entry name" value="TEKTIN"/>
</dbReference>
<evidence type="ECO:0000256" key="6">
    <source>
        <dbReference type="ARBA" id="ARBA00023069"/>
    </source>
</evidence>
<evidence type="ECO:0000256" key="8">
    <source>
        <dbReference type="ARBA" id="ARBA00023273"/>
    </source>
</evidence>
<comment type="similarity">
    <text evidence="2 10">Belongs to the tektin family.</text>
</comment>
<keyword evidence="8 10" id="KW-0966">Cell projection</keyword>
<protein>
    <recommendedName>
        <fullName evidence="10">Tektin</fullName>
    </recommendedName>
</protein>
<comment type="subcellular location">
    <subcellularLocation>
        <location evidence="10">Cytoplasm</location>
        <location evidence="10">Cytoskeleton</location>
        <location evidence="10">Cilium axoneme</location>
    </subcellularLocation>
    <subcellularLocation>
        <location evidence="1">Cytoplasm</location>
        <location evidence="1">Cytoskeleton</location>
        <location evidence="1">Flagellum axoneme</location>
    </subcellularLocation>
</comment>
<evidence type="ECO:0000256" key="3">
    <source>
        <dbReference type="ARBA" id="ARBA00022490"/>
    </source>
</evidence>
<dbReference type="InterPro" id="IPR048256">
    <property type="entry name" value="Tektin-like"/>
</dbReference>
<reference evidence="12 13" key="1">
    <citation type="submission" date="2019-08" db="EMBL/GenBank/DDBJ databases">
        <title>The genome of the soybean aphid Biotype 1, its phylome, world population structure and adaptation to the North American continent.</title>
        <authorList>
            <person name="Giordano R."/>
            <person name="Donthu R.K."/>
            <person name="Hernandez A.G."/>
            <person name="Wright C.L."/>
            <person name="Zimin A.V."/>
        </authorList>
    </citation>
    <scope>NUCLEOTIDE SEQUENCE [LARGE SCALE GENOMIC DNA]</scope>
    <source>
        <tissue evidence="12">Whole aphids</tissue>
    </source>
</reference>
<dbReference type="Pfam" id="PF03148">
    <property type="entry name" value="Tektin"/>
    <property type="match status" value="1"/>
</dbReference>
<dbReference type="GO" id="GO:0060271">
    <property type="term" value="P:cilium assembly"/>
    <property type="evidence" value="ECO:0007669"/>
    <property type="project" value="UniProtKB-UniRule"/>
</dbReference>